<dbReference type="Proteomes" id="UP000886885">
    <property type="component" value="Chromosome 18A"/>
</dbReference>
<dbReference type="OrthoDB" id="861112at2759"/>
<gene>
    <name evidence="1" type="ORF">POTOM_056615</name>
</gene>
<evidence type="ECO:0000313" key="1">
    <source>
        <dbReference type="EMBL" id="KAG6741127.1"/>
    </source>
</evidence>
<reference evidence="1" key="1">
    <citation type="journal article" date="2020" name="bioRxiv">
        <title>Hybrid origin of Populus tomentosa Carr. identified through genome sequencing and phylogenomic analysis.</title>
        <authorList>
            <person name="An X."/>
            <person name="Gao K."/>
            <person name="Chen Z."/>
            <person name="Li J."/>
            <person name="Yang X."/>
            <person name="Yang X."/>
            <person name="Zhou J."/>
            <person name="Guo T."/>
            <person name="Zhao T."/>
            <person name="Huang S."/>
            <person name="Miao D."/>
            <person name="Khan W.U."/>
            <person name="Rao P."/>
            <person name="Ye M."/>
            <person name="Lei B."/>
            <person name="Liao W."/>
            <person name="Wang J."/>
            <person name="Ji L."/>
            <person name="Li Y."/>
            <person name="Guo B."/>
            <person name="Mustafa N.S."/>
            <person name="Li S."/>
            <person name="Yun Q."/>
            <person name="Keller S.R."/>
            <person name="Mao J."/>
            <person name="Zhang R."/>
            <person name="Strauss S.H."/>
        </authorList>
    </citation>
    <scope>NUCLEOTIDE SEQUENCE</scope>
    <source>
        <strain evidence="1">GM15</strain>
        <tissue evidence="1">Leaf</tissue>
    </source>
</reference>
<comment type="caution">
    <text evidence="1">The sequence shown here is derived from an EMBL/GenBank/DDBJ whole genome shotgun (WGS) entry which is preliminary data.</text>
</comment>
<name>A0A8X8C4Q6_POPTO</name>
<evidence type="ECO:0000313" key="2">
    <source>
        <dbReference type="Proteomes" id="UP000886885"/>
    </source>
</evidence>
<dbReference type="PANTHER" id="PTHR36361:SF1">
    <property type="entry name" value="PROTEIN APEM9"/>
    <property type="match status" value="1"/>
</dbReference>
<organism evidence="1 2">
    <name type="scientific">Populus tomentosa</name>
    <name type="common">Chinese white poplar</name>
    <dbReference type="NCBI Taxonomy" id="118781"/>
    <lineage>
        <taxon>Eukaryota</taxon>
        <taxon>Viridiplantae</taxon>
        <taxon>Streptophyta</taxon>
        <taxon>Embryophyta</taxon>
        <taxon>Tracheophyta</taxon>
        <taxon>Spermatophyta</taxon>
        <taxon>Magnoliopsida</taxon>
        <taxon>eudicotyledons</taxon>
        <taxon>Gunneridae</taxon>
        <taxon>Pentapetalae</taxon>
        <taxon>rosids</taxon>
        <taxon>fabids</taxon>
        <taxon>Malpighiales</taxon>
        <taxon>Salicaceae</taxon>
        <taxon>Saliceae</taxon>
        <taxon>Populus</taxon>
    </lineage>
</organism>
<protein>
    <submittedName>
        <fullName evidence="1">Uncharacterized protein</fullName>
    </submittedName>
</protein>
<dbReference type="AlphaFoldDB" id="A0A8X8C4Q6"/>
<accession>A0A8X8C4Q6</accession>
<sequence length="161" mass="17976">MDVTLNLFLFVRACLQRSGGSSSGVREFLEGLLCNWSLVDGKYHVLVAAEADVAAQEGCDGSSERFRSLGLRKLHCLRKNDSTKQAILHVDPCFWWFRSFTLKFGNARVVITISLSIYLFSCREDYSRPVAACVLISSEPSSCSSTSPNCNTRRLMMTSFL</sequence>
<dbReference type="GO" id="GO:0015919">
    <property type="term" value="P:peroxisomal membrane transport"/>
    <property type="evidence" value="ECO:0007669"/>
    <property type="project" value="InterPro"/>
</dbReference>
<dbReference type="PANTHER" id="PTHR36361">
    <property type="entry name" value="PROTEIN APEM9"/>
    <property type="match status" value="1"/>
</dbReference>
<dbReference type="EMBL" id="JAAWWB010000035">
    <property type="protein sequence ID" value="KAG6741127.1"/>
    <property type="molecule type" value="Genomic_DNA"/>
</dbReference>
<dbReference type="InterPro" id="IPR034571">
    <property type="entry name" value="APEM9"/>
</dbReference>
<keyword evidence="2" id="KW-1185">Reference proteome</keyword>
<proteinExistence type="predicted"/>